<name>A0ABU9E9G5_9BACT</name>
<dbReference type="EMBL" id="JBBHLI010000005">
    <property type="protein sequence ID" value="MEK9501309.1"/>
    <property type="molecule type" value="Genomic_DNA"/>
</dbReference>
<dbReference type="Proteomes" id="UP001484239">
    <property type="component" value="Unassembled WGS sequence"/>
</dbReference>
<evidence type="ECO:0000313" key="1">
    <source>
        <dbReference type="EMBL" id="MEK9501309.1"/>
    </source>
</evidence>
<dbReference type="RefSeq" id="WP_405275987.1">
    <property type="nucleotide sequence ID" value="NZ_CP144380.1"/>
</dbReference>
<gene>
    <name evidence="1" type="ORF">WI372_10015</name>
</gene>
<comment type="caution">
    <text evidence="1">The sequence shown here is derived from an EMBL/GenBank/DDBJ whole genome shotgun (WGS) entry which is preliminary data.</text>
</comment>
<accession>A0ABU9E9G5</accession>
<organism evidence="1 2">
    <name type="scientific">Gaopeijia maritima</name>
    <dbReference type="NCBI Taxonomy" id="3119007"/>
    <lineage>
        <taxon>Bacteria</taxon>
        <taxon>Pseudomonadati</taxon>
        <taxon>Gemmatimonadota</taxon>
        <taxon>Longimicrobiia</taxon>
        <taxon>Gaopeijiales</taxon>
        <taxon>Gaopeijiaceae</taxon>
        <taxon>Gaopeijia</taxon>
    </lineage>
</organism>
<protein>
    <submittedName>
        <fullName evidence="1">Uncharacterized protein</fullName>
    </submittedName>
</protein>
<sequence>MMDPAMKAAQRKLAGVVMGRPGVVGTAVGMSRGDHCLKVLISDDRGRNGVPREIDGYPVVVEHTGKIRRR</sequence>
<evidence type="ECO:0000313" key="2">
    <source>
        <dbReference type="Proteomes" id="UP001484239"/>
    </source>
</evidence>
<proteinExistence type="predicted"/>
<keyword evidence="2" id="KW-1185">Reference proteome</keyword>
<reference evidence="1 2" key="1">
    <citation type="submission" date="2024-02" db="EMBL/GenBank/DDBJ databases">
        <title>A novel Gemmatimonadota bacterium.</title>
        <authorList>
            <person name="Du Z.-J."/>
            <person name="Ye Y.-Q."/>
        </authorList>
    </citation>
    <scope>NUCLEOTIDE SEQUENCE [LARGE SCALE GENOMIC DNA]</scope>
    <source>
        <strain evidence="1 2">DH-20</strain>
    </source>
</reference>